<dbReference type="GO" id="GO:0006281">
    <property type="term" value="P:DNA repair"/>
    <property type="evidence" value="ECO:0007669"/>
    <property type="project" value="TreeGrafter"/>
</dbReference>
<dbReference type="GO" id="GO:0043590">
    <property type="term" value="C:bacterial nucleoid"/>
    <property type="evidence" value="ECO:0007669"/>
    <property type="project" value="TreeGrafter"/>
</dbReference>
<gene>
    <name evidence="7" type="primary">recQ</name>
    <name evidence="7" type="ORF">GCM10007425_09640</name>
</gene>
<evidence type="ECO:0000256" key="4">
    <source>
        <dbReference type="ARBA" id="ARBA00022840"/>
    </source>
</evidence>
<keyword evidence="8" id="KW-1185">Reference proteome</keyword>
<dbReference type="SMART" id="SM00487">
    <property type="entry name" value="DEXDc"/>
    <property type="match status" value="1"/>
</dbReference>
<dbReference type="GO" id="GO:0009378">
    <property type="term" value="F:four-way junction helicase activity"/>
    <property type="evidence" value="ECO:0007669"/>
    <property type="project" value="TreeGrafter"/>
</dbReference>
<organism evidence="7 8">
    <name type="scientific">Lysinibacillus alkalisoli</name>
    <dbReference type="NCBI Taxonomy" id="1911548"/>
    <lineage>
        <taxon>Bacteria</taxon>
        <taxon>Bacillati</taxon>
        <taxon>Bacillota</taxon>
        <taxon>Bacilli</taxon>
        <taxon>Bacillales</taxon>
        <taxon>Bacillaceae</taxon>
        <taxon>Lysinibacillus</taxon>
    </lineage>
</organism>
<dbReference type="GO" id="GO:0003676">
    <property type="term" value="F:nucleic acid binding"/>
    <property type="evidence" value="ECO:0007669"/>
    <property type="project" value="InterPro"/>
</dbReference>
<dbReference type="GO" id="GO:0016787">
    <property type="term" value="F:hydrolase activity"/>
    <property type="evidence" value="ECO:0007669"/>
    <property type="project" value="UniProtKB-KW"/>
</dbReference>
<dbReference type="Pfam" id="PF00270">
    <property type="entry name" value="DEAD"/>
    <property type="match status" value="1"/>
</dbReference>
<dbReference type="GO" id="GO:0030894">
    <property type="term" value="C:replisome"/>
    <property type="evidence" value="ECO:0007669"/>
    <property type="project" value="TreeGrafter"/>
</dbReference>
<sequence>MLHHLKHYLGYNEFRPGQQEVVEALLQGKDVLALLPTGMGKSLCYQLTGKMMQRTVLIISPLLSLMQDQVEQMKKMGIKRVIALNSFLTRMEKQQALQQLSQYEFIFTSPEMLQQGDVKERLTQLNIGLITIDEAHCISQWGYDFRPDYLRLGKWLKSQKNIPILALSATATYEVMDDIKKVLHMTSPFVYLHNMDRKELHFSRKWFNTTDEKVRWIKEHVMQTMGPGIIYTPSRRKTEEIARLLQDVHIQAAAYHAGLESHDRQLIQAQFIANELEWIVATSAFGMGVHKPNIRQVIHETMSPSLAHYMQEAGRAARDGQDAVATLLCAPGDDEIIRFLALDDLPTKNMVTDFYAGRQLELSETQLRVLTYWYSEWSYDEAIQKLKELITQKMTAIRATQDVLYTDECMRVLLMSHFGQSKQVEELCCSLCSDAVDNLIKVRKWMPLPQQMKLNWQERLDKLLN</sequence>
<comment type="caution">
    <text evidence="7">The sequence shown here is derived from an EMBL/GenBank/DDBJ whole genome shotgun (WGS) entry which is preliminary data.</text>
</comment>
<evidence type="ECO:0000313" key="7">
    <source>
        <dbReference type="EMBL" id="GGG17330.1"/>
    </source>
</evidence>
<dbReference type="Proteomes" id="UP000616608">
    <property type="component" value="Unassembled WGS sequence"/>
</dbReference>
<keyword evidence="4" id="KW-0067">ATP-binding</keyword>
<dbReference type="PANTHER" id="PTHR13710">
    <property type="entry name" value="DNA HELICASE RECQ FAMILY MEMBER"/>
    <property type="match status" value="1"/>
</dbReference>
<dbReference type="GO" id="GO:0006310">
    <property type="term" value="P:DNA recombination"/>
    <property type="evidence" value="ECO:0007669"/>
    <property type="project" value="InterPro"/>
</dbReference>
<dbReference type="EMBL" id="BMJT01000003">
    <property type="protein sequence ID" value="GGG17330.1"/>
    <property type="molecule type" value="Genomic_DNA"/>
</dbReference>
<accession>A0A917G1H1</accession>
<dbReference type="GO" id="GO:0043138">
    <property type="term" value="F:3'-5' DNA helicase activity"/>
    <property type="evidence" value="ECO:0007669"/>
    <property type="project" value="TreeGrafter"/>
</dbReference>
<dbReference type="CDD" id="cd17920">
    <property type="entry name" value="DEXHc_RecQ"/>
    <property type="match status" value="1"/>
</dbReference>
<dbReference type="GO" id="GO:0005524">
    <property type="term" value="F:ATP binding"/>
    <property type="evidence" value="ECO:0007669"/>
    <property type="project" value="UniProtKB-KW"/>
</dbReference>
<dbReference type="InterPro" id="IPR004589">
    <property type="entry name" value="DNA_helicase_ATP-dep_RecQ"/>
</dbReference>
<feature type="domain" description="Helicase ATP-binding" evidence="5">
    <location>
        <begin position="22"/>
        <end position="189"/>
    </location>
</feature>
<dbReference type="PROSITE" id="PS51192">
    <property type="entry name" value="HELICASE_ATP_BIND_1"/>
    <property type="match status" value="1"/>
</dbReference>
<name>A0A917G1H1_9BACI</name>
<dbReference type="InterPro" id="IPR027417">
    <property type="entry name" value="P-loop_NTPase"/>
</dbReference>
<dbReference type="PANTHER" id="PTHR13710:SF84">
    <property type="entry name" value="ATP-DEPENDENT DNA HELICASE RECS-RELATED"/>
    <property type="match status" value="1"/>
</dbReference>
<evidence type="ECO:0000256" key="3">
    <source>
        <dbReference type="ARBA" id="ARBA00022806"/>
    </source>
</evidence>
<dbReference type="Pfam" id="PF00271">
    <property type="entry name" value="Helicase_C"/>
    <property type="match status" value="1"/>
</dbReference>
<dbReference type="InterPro" id="IPR001650">
    <property type="entry name" value="Helicase_C-like"/>
</dbReference>
<dbReference type="PROSITE" id="PS51194">
    <property type="entry name" value="HELICASE_CTER"/>
    <property type="match status" value="1"/>
</dbReference>
<evidence type="ECO:0000259" key="6">
    <source>
        <dbReference type="PROSITE" id="PS51194"/>
    </source>
</evidence>
<keyword evidence="3 7" id="KW-0347">Helicase</keyword>
<evidence type="ECO:0000313" key="8">
    <source>
        <dbReference type="Proteomes" id="UP000616608"/>
    </source>
</evidence>
<protein>
    <submittedName>
        <fullName evidence="7">ATP-dependent DNA helicase</fullName>
    </submittedName>
</protein>
<dbReference type="InterPro" id="IPR011545">
    <property type="entry name" value="DEAD/DEAH_box_helicase_dom"/>
</dbReference>
<evidence type="ECO:0000259" key="5">
    <source>
        <dbReference type="PROSITE" id="PS51192"/>
    </source>
</evidence>
<dbReference type="SMART" id="SM00490">
    <property type="entry name" value="HELICc"/>
    <property type="match status" value="1"/>
</dbReference>
<proteinExistence type="predicted"/>
<feature type="domain" description="Helicase C-terminal" evidence="6">
    <location>
        <begin position="216"/>
        <end position="371"/>
    </location>
</feature>
<dbReference type="NCBIfam" id="TIGR00614">
    <property type="entry name" value="recQ_fam"/>
    <property type="match status" value="1"/>
</dbReference>
<reference evidence="7" key="2">
    <citation type="submission" date="2020-09" db="EMBL/GenBank/DDBJ databases">
        <authorList>
            <person name="Sun Q."/>
            <person name="Zhou Y."/>
        </authorList>
    </citation>
    <scope>NUCLEOTIDE SEQUENCE</scope>
    <source>
        <strain evidence="7">CGMCC 1.15760</strain>
    </source>
</reference>
<dbReference type="GO" id="GO:0005737">
    <property type="term" value="C:cytoplasm"/>
    <property type="evidence" value="ECO:0007669"/>
    <property type="project" value="TreeGrafter"/>
</dbReference>
<dbReference type="InterPro" id="IPR014001">
    <property type="entry name" value="Helicase_ATP-bd"/>
</dbReference>
<keyword evidence="1" id="KW-0547">Nucleotide-binding</keyword>
<keyword evidence="2" id="KW-0378">Hydrolase</keyword>
<evidence type="ECO:0000256" key="2">
    <source>
        <dbReference type="ARBA" id="ARBA00022801"/>
    </source>
</evidence>
<reference evidence="7" key="1">
    <citation type="journal article" date="2014" name="Int. J. Syst. Evol. Microbiol.">
        <title>Complete genome sequence of Corynebacterium casei LMG S-19264T (=DSM 44701T), isolated from a smear-ripened cheese.</title>
        <authorList>
            <consortium name="US DOE Joint Genome Institute (JGI-PGF)"/>
            <person name="Walter F."/>
            <person name="Albersmeier A."/>
            <person name="Kalinowski J."/>
            <person name="Ruckert C."/>
        </authorList>
    </citation>
    <scope>NUCLEOTIDE SEQUENCE</scope>
    <source>
        <strain evidence="7">CGMCC 1.15760</strain>
    </source>
</reference>
<evidence type="ECO:0000256" key="1">
    <source>
        <dbReference type="ARBA" id="ARBA00022741"/>
    </source>
</evidence>
<dbReference type="AlphaFoldDB" id="A0A917G1H1"/>
<dbReference type="Gene3D" id="3.40.50.300">
    <property type="entry name" value="P-loop containing nucleotide triphosphate hydrolases"/>
    <property type="match status" value="2"/>
</dbReference>
<dbReference type="SUPFAM" id="SSF52540">
    <property type="entry name" value="P-loop containing nucleoside triphosphate hydrolases"/>
    <property type="match status" value="1"/>
</dbReference>
<dbReference type="RefSeq" id="WP_188613898.1">
    <property type="nucleotide sequence ID" value="NZ_BMJT01000003.1"/>
</dbReference>